<name>A0A6V6Z4B6_9FLAO</name>
<evidence type="ECO:0000313" key="1">
    <source>
        <dbReference type="EMBL" id="CAD0006620.1"/>
    </source>
</evidence>
<keyword evidence="2" id="KW-1185">Reference proteome</keyword>
<dbReference type="EMBL" id="CAIJDP010000079">
    <property type="protein sequence ID" value="CAD0006620.1"/>
    <property type="molecule type" value="Genomic_DNA"/>
</dbReference>
<proteinExistence type="predicted"/>
<evidence type="ECO:0000313" key="2">
    <source>
        <dbReference type="Proteomes" id="UP000530060"/>
    </source>
</evidence>
<comment type="caution">
    <text evidence="1">The sequence shown here is derived from an EMBL/GenBank/DDBJ whole genome shotgun (WGS) entry which is preliminary data.</text>
</comment>
<gene>
    <name evidence="1" type="ORF">FLAT13_03387</name>
</gene>
<protein>
    <submittedName>
        <fullName evidence="1">Uncharacterized protein</fullName>
    </submittedName>
</protein>
<dbReference type="Proteomes" id="UP000530060">
    <property type="component" value="Unassembled WGS sequence"/>
</dbReference>
<reference evidence="1 2" key="1">
    <citation type="submission" date="2020-06" db="EMBL/GenBank/DDBJ databases">
        <authorList>
            <person name="Criscuolo A."/>
        </authorList>
    </citation>
    <scope>NUCLEOTIDE SEQUENCE [LARGE SCALE GENOMIC DNA]</scope>
    <source>
        <strain evidence="2">CIP 111411</strain>
    </source>
</reference>
<organism evidence="1 2">
    <name type="scientific">Flavobacterium salmonis</name>
    <dbReference type="NCBI Taxonomy" id="2654844"/>
    <lineage>
        <taxon>Bacteria</taxon>
        <taxon>Pseudomonadati</taxon>
        <taxon>Bacteroidota</taxon>
        <taxon>Flavobacteriia</taxon>
        <taxon>Flavobacteriales</taxon>
        <taxon>Flavobacteriaceae</taxon>
        <taxon>Flavobacterium</taxon>
    </lineage>
</organism>
<sequence length="34" mass="3996">MVNPFSTLKFLIFSAHFIDVNTTKAFLYFNLNQL</sequence>
<accession>A0A6V6Z4B6</accession>
<dbReference type="AlphaFoldDB" id="A0A6V6Z4B6"/>